<dbReference type="InParanoid" id="A0A423VMI3"/>
<reference evidence="1 2" key="1">
    <citation type="submission" date="2015-09" db="EMBL/GenBank/DDBJ databases">
        <title>Host preference determinants of Valsa canker pathogens revealed by comparative genomics.</title>
        <authorList>
            <person name="Yin Z."/>
            <person name="Huang L."/>
        </authorList>
    </citation>
    <scope>NUCLEOTIDE SEQUENCE [LARGE SCALE GENOMIC DNA]</scope>
    <source>
        <strain evidence="1 2">SXYLt</strain>
    </source>
</reference>
<dbReference type="AlphaFoldDB" id="A0A423VMI3"/>
<dbReference type="OrthoDB" id="5383867at2759"/>
<gene>
    <name evidence="1" type="ORF">VPNG_09663</name>
</gene>
<evidence type="ECO:0000313" key="2">
    <source>
        <dbReference type="Proteomes" id="UP000285146"/>
    </source>
</evidence>
<proteinExistence type="predicted"/>
<organism evidence="1 2">
    <name type="scientific">Cytospora leucostoma</name>
    <dbReference type="NCBI Taxonomy" id="1230097"/>
    <lineage>
        <taxon>Eukaryota</taxon>
        <taxon>Fungi</taxon>
        <taxon>Dikarya</taxon>
        <taxon>Ascomycota</taxon>
        <taxon>Pezizomycotina</taxon>
        <taxon>Sordariomycetes</taxon>
        <taxon>Sordariomycetidae</taxon>
        <taxon>Diaporthales</taxon>
        <taxon>Cytosporaceae</taxon>
        <taxon>Cytospora</taxon>
    </lineage>
</organism>
<accession>A0A423VMI3</accession>
<protein>
    <submittedName>
        <fullName evidence="1">Uncharacterized protein</fullName>
    </submittedName>
</protein>
<comment type="caution">
    <text evidence="1">The sequence shown here is derived from an EMBL/GenBank/DDBJ whole genome shotgun (WGS) entry which is preliminary data.</text>
</comment>
<name>A0A423VMI3_9PEZI</name>
<sequence>MEHRLPSPTYGYTEPTSLINTLPARIKPLPCDRRPYIGFRVEGSDALTIPGAGRGPSRDCWFNNETYLRPRASPPWSRPTAETFRSHLTWDRSKPSPLVSFYTTWEAALRRRDKFIRWGATEIQIYAVWIRDHEHIYDACEAAREVRVPRDPAYFKDEVLLLGGVADRPSAPEVRWMDPQLFDIAYGSYMGDELMAFDGRKELEKVQFVLKGNGAGCREALLPVGRQPPDKEAVLWEDLRATSDPGAMRAHEDELWVGLEEWRRDAYKRLRAQMRRSCRHDQFKACILLLALTGSDWQVLRISGSHFVLVLEWLPSGRHGHDWLFLDLGHGEWRVVEHGEHGLRHHIGGDLAGRSCEGVY</sequence>
<evidence type="ECO:0000313" key="1">
    <source>
        <dbReference type="EMBL" id="ROV92235.1"/>
    </source>
</evidence>
<keyword evidence="2" id="KW-1185">Reference proteome</keyword>
<dbReference type="Proteomes" id="UP000285146">
    <property type="component" value="Unassembled WGS sequence"/>
</dbReference>
<dbReference type="EMBL" id="LKEB01000086">
    <property type="protein sequence ID" value="ROV92235.1"/>
    <property type="molecule type" value="Genomic_DNA"/>
</dbReference>